<feature type="compositionally biased region" description="Polar residues" evidence="9">
    <location>
        <begin position="1"/>
        <end position="18"/>
    </location>
</feature>
<dbReference type="InterPro" id="IPR005467">
    <property type="entry name" value="His_kinase_dom"/>
</dbReference>
<keyword evidence="8" id="KW-0902">Two-component regulatory system</keyword>
<proteinExistence type="predicted"/>
<protein>
    <recommendedName>
        <fullName evidence="2">histidine kinase</fullName>
        <ecNumber evidence="2">2.7.13.3</ecNumber>
    </recommendedName>
</protein>
<dbReference type="GO" id="GO:0004673">
    <property type="term" value="F:protein histidine kinase activity"/>
    <property type="evidence" value="ECO:0007669"/>
    <property type="project" value="UniProtKB-EC"/>
</dbReference>
<dbReference type="OrthoDB" id="119346at2"/>
<dbReference type="SMART" id="SM00387">
    <property type="entry name" value="HATPase_c"/>
    <property type="match status" value="1"/>
</dbReference>
<evidence type="ECO:0000256" key="8">
    <source>
        <dbReference type="ARBA" id="ARBA00023012"/>
    </source>
</evidence>
<dbReference type="SUPFAM" id="SSF55874">
    <property type="entry name" value="ATPase domain of HSP90 chaperone/DNA topoisomerase II/histidine kinase"/>
    <property type="match status" value="1"/>
</dbReference>
<dbReference type="InterPro" id="IPR003594">
    <property type="entry name" value="HATPase_dom"/>
</dbReference>
<dbReference type="GO" id="GO:0005524">
    <property type="term" value="F:ATP binding"/>
    <property type="evidence" value="ECO:0007669"/>
    <property type="project" value="UniProtKB-KW"/>
</dbReference>
<evidence type="ECO:0000313" key="11">
    <source>
        <dbReference type="EMBL" id="SPE24478.1"/>
    </source>
</evidence>
<dbReference type="InterPro" id="IPR036890">
    <property type="entry name" value="HATPase_C_sf"/>
</dbReference>
<evidence type="ECO:0000313" key="12">
    <source>
        <dbReference type="Proteomes" id="UP000239735"/>
    </source>
</evidence>
<dbReference type="PRINTS" id="PR00344">
    <property type="entry name" value="BCTRLSENSOR"/>
</dbReference>
<evidence type="ECO:0000256" key="7">
    <source>
        <dbReference type="ARBA" id="ARBA00022840"/>
    </source>
</evidence>
<evidence type="ECO:0000256" key="9">
    <source>
        <dbReference type="SAM" id="MobiDB-lite"/>
    </source>
</evidence>
<keyword evidence="6 11" id="KW-0418">Kinase</keyword>
<dbReference type="PROSITE" id="PS50109">
    <property type="entry name" value="HIS_KIN"/>
    <property type="match status" value="1"/>
</dbReference>
<dbReference type="Pfam" id="PF02518">
    <property type="entry name" value="HATPase_c"/>
    <property type="match status" value="1"/>
</dbReference>
<evidence type="ECO:0000256" key="6">
    <source>
        <dbReference type="ARBA" id="ARBA00022777"/>
    </source>
</evidence>
<dbReference type="Proteomes" id="UP000239735">
    <property type="component" value="Unassembled WGS sequence"/>
</dbReference>
<dbReference type="EMBL" id="OKRB01000103">
    <property type="protein sequence ID" value="SPE24478.1"/>
    <property type="molecule type" value="Genomic_DNA"/>
</dbReference>
<evidence type="ECO:0000256" key="1">
    <source>
        <dbReference type="ARBA" id="ARBA00000085"/>
    </source>
</evidence>
<dbReference type="Gene3D" id="3.30.565.10">
    <property type="entry name" value="Histidine kinase-like ATPase, C-terminal domain"/>
    <property type="match status" value="1"/>
</dbReference>
<dbReference type="GO" id="GO:0000160">
    <property type="term" value="P:phosphorelay signal transduction system"/>
    <property type="evidence" value="ECO:0007669"/>
    <property type="project" value="UniProtKB-KW"/>
</dbReference>
<keyword evidence="4 11" id="KW-0808">Transferase</keyword>
<keyword evidence="3" id="KW-0597">Phosphoprotein</keyword>
<evidence type="ECO:0000256" key="4">
    <source>
        <dbReference type="ARBA" id="ARBA00022679"/>
    </source>
</evidence>
<gene>
    <name evidence="11" type="ORF">SBA5_450091</name>
</gene>
<dbReference type="AlphaFoldDB" id="A0A2N9LMI7"/>
<evidence type="ECO:0000259" key="10">
    <source>
        <dbReference type="PROSITE" id="PS50109"/>
    </source>
</evidence>
<comment type="catalytic activity">
    <reaction evidence="1">
        <text>ATP + protein L-histidine = ADP + protein N-phospho-L-histidine.</text>
        <dbReference type="EC" id="2.7.13.3"/>
    </reaction>
</comment>
<sequence>MQQTEPTQALNNAKPATNRTERKRVEQVMQTLATIHSEGESLAEVAHEARNMVTALGLYCDLLEGPGVLATPYAHYGHELRLVAAASRRLVEKLVALDAHAGSSPATEPYAWRNTGRWPLITAAARNSMQSGVPGMDPKGEPQANHRWDLLPAVPVANLAAELLASRNLLSALVGPAIALTMEADGGARPVRLTGEELTRILVNLVKNASEAMSRGGRIHISLRERPAAAGTAACLALAVEDNGPGIPESALEKVFTLGYTTRGNSESEGAWALAHRGLGLAITRSIVETAGGRIVAVSRNEGGARFEIELPVRESRL</sequence>
<evidence type="ECO:0000256" key="5">
    <source>
        <dbReference type="ARBA" id="ARBA00022741"/>
    </source>
</evidence>
<evidence type="ECO:0000256" key="2">
    <source>
        <dbReference type="ARBA" id="ARBA00012438"/>
    </source>
</evidence>
<accession>A0A2N9LMI7</accession>
<dbReference type="EC" id="2.7.13.3" evidence="2"/>
<dbReference type="InterPro" id="IPR004358">
    <property type="entry name" value="Sig_transdc_His_kin-like_C"/>
</dbReference>
<keyword evidence="5" id="KW-0547">Nucleotide-binding</keyword>
<feature type="domain" description="Histidine kinase" evidence="10">
    <location>
        <begin position="178"/>
        <end position="315"/>
    </location>
</feature>
<keyword evidence="7" id="KW-0067">ATP-binding</keyword>
<dbReference type="PANTHER" id="PTHR43065">
    <property type="entry name" value="SENSOR HISTIDINE KINASE"/>
    <property type="match status" value="1"/>
</dbReference>
<feature type="region of interest" description="Disordered" evidence="9">
    <location>
        <begin position="1"/>
        <end position="23"/>
    </location>
</feature>
<reference evidence="12" key="1">
    <citation type="submission" date="2018-02" db="EMBL/GenBank/DDBJ databases">
        <authorList>
            <person name="Hausmann B."/>
        </authorList>
    </citation>
    <scope>NUCLEOTIDE SEQUENCE [LARGE SCALE GENOMIC DNA]</scope>
    <source>
        <strain evidence="12">Peat soil MAG SbA5</strain>
    </source>
</reference>
<dbReference type="PANTHER" id="PTHR43065:SF10">
    <property type="entry name" value="PEROXIDE STRESS-ACTIVATED HISTIDINE KINASE MAK3"/>
    <property type="match status" value="1"/>
</dbReference>
<organism evidence="11 12">
    <name type="scientific">Candidatus Sulfuritelmatomonas gaucii</name>
    <dbReference type="NCBI Taxonomy" id="2043161"/>
    <lineage>
        <taxon>Bacteria</taxon>
        <taxon>Pseudomonadati</taxon>
        <taxon>Acidobacteriota</taxon>
        <taxon>Terriglobia</taxon>
        <taxon>Terriglobales</taxon>
        <taxon>Acidobacteriaceae</taxon>
        <taxon>Candidatus Sulfuritelmatomonas</taxon>
    </lineage>
</organism>
<name>A0A2N9LMI7_9BACT</name>
<evidence type="ECO:0000256" key="3">
    <source>
        <dbReference type="ARBA" id="ARBA00022553"/>
    </source>
</evidence>
<dbReference type="CDD" id="cd00075">
    <property type="entry name" value="HATPase"/>
    <property type="match status" value="1"/>
</dbReference>